<comment type="caution">
    <text evidence="3">The sequence shown here is derived from an EMBL/GenBank/DDBJ whole genome shotgun (WGS) entry which is preliminary data.</text>
</comment>
<feature type="region of interest" description="Disordered" evidence="1">
    <location>
        <begin position="35"/>
        <end position="94"/>
    </location>
</feature>
<gene>
    <name evidence="3" type="ORF">ABB28_10880</name>
</gene>
<evidence type="ECO:0000313" key="4">
    <source>
        <dbReference type="Proteomes" id="UP000051386"/>
    </source>
</evidence>
<evidence type="ECO:0008006" key="5">
    <source>
        <dbReference type="Google" id="ProtNLM"/>
    </source>
</evidence>
<dbReference type="PATRIC" id="fig|517011.3.peg.1887"/>
<reference evidence="3 4" key="1">
    <citation type="submission" date="2015-05" db="EMBL/GenBank/DDBJ databases">
        <title>Genome sequencing and analysis of members of genus Stenotrophomonas.</title>
        <authorList>
            <person name="Patil P.P."/>
            <person name="Midha S."/>
            <person name="Patil P.B."/>
        </authorList>
    </citation>
    <scope>NUCLEOTIDE SEQUENCE [LARGE SCALE GENOMIC DNA]</scope>
    <source>
        <strain evidence="3 4">DSM 21508</strain>
    </source>
</reference>
<evidence type="ECO:0000256" key="2">
    <source>
        <dbReference type="SAM" id="SignalP"/>
    </source>
</evidence>
<protein>
    <recommendedName>
        <fullName evidence="5">DUF3613 domain-containing protein</fullName>
    </recommendedName>
</protein>
<accession>A0A0R0CW06</accession>
<dbReference type="InterPro" id="IPR022053">
    <property type="entry name" value="DUF3613"/>
</dbReference>
<feature type="compositionally biased region" description="Low complexity" evidence="1">
    <location>
        <begin position="72"/>
        <end position="84"/>
    </location>
</feature>
<evidence type="ECO:0000256" key="1">
    <source>
        <dbReference type="SAM" id="MobiDB-lite"/>
    </source>
</evidence>
<dbReference type="RefSeq" id="WP_057508643.1">
    <property type="nucleotide sequence ID" value="NZ_LDJK01000046.1"/>
</dbReference>
<keyword evidence="2" id="KW-0732">Signal</keyword>
<keyword evidence="4" id="KW-1185">Reference proteome</keyword>
<proteinExistence type="predicted"/>
<feature type="chain" id="PRO_5006394638" description="DUF3613 domain-containing protein" evidence="2">
    <location>
        <begin position="25"/>
        <end position="149"/>
    </location>
</feature>
<sequence length="149" mass="15450">MTRSLILAHGLAVTLLLATGVAPAQQVPVTGHMLGRTVPAPADAPPAAPAPAPTEALPQHGPQHAAPPPPRYADAPVAPVVQRAARPEPGDATRYLLHLQASGARGGRSLPVLGDQAHASYARYLKSFEHEIPEYFENTVSQSTPGGSN</sequence>
<dbReference type="EMBL" id="LDJK01000046">
    <property type="protein sequence ID" value="KRG73424.1"/>
    <property type="molecule type" value="Genomic_DNA"/>
</dbReference>
<name>A0A0R0CW06_9GAMM</name>
<dbReference type="Pfam" id="PF12266">
    <property type="entry name" value="DUF3613"/>
    <property type="match status" value="1"/>
</dbReference>
<feature type="compositionally biased region" description="Pro residues" evidence="1">
    <location>
        <begin position="42"/>
        <end position="52"/>
    </location>
</feature>
<dbReference type="AlphaFoldDB" id="A0A0R0CW06"/>
<evidence type="ECO:0000313" key="3">
    <source>
        <dbReference type="EMBL" id="KRG73424.1"/>
    </source>
</evidence>
<dbReference type="Proteomes" id="UP000051386">
    <property type="component" value="Unassembled WGS sequence"/>
</dbReference>
<organism evidence="3 4">
    <name type="scientific">Stenotrophomonas chelatiphaga</name>
    <dbReference type="NCBI Taxonomy" id="517011"/>
    <lineage>
        <taxon>Bacteria</taxon>
        <taxon>Pseudomonadati</taxon>
        <taxon>Pseudomonadota</taxon>
        <taxon>Gammaproteobacteria</taxon>
        <taxon>Lysobacterales</taxon>
        <taxon>Lysobacteraceae</taxon>
        <taxon>Stenotrophomonas</taxon>
    </lineage>
</organism>
<feature type="signal peptide" evidence="2">
    <location>
        <begin position="1"/>
        <end position="24"/>
    </location>
</feature>